<feature type="region of interest" description="Disordered" evidence="1">
    <location>
        <begin position="1"/>
        <end position="37"/>
    </location>
</feature>
<feature type="compositionally biased region" description="Pro residues" evidence="1">
    <location>
        <begin position="28"/>
        <end position="37"/>
    </location>
</feature>
<accession>A0A066YUC3</accession>
<dbReference type="AlphaFoldDB" id="A0A066YUC3"/>
<keyword evidence="3" id="KW-1185">Reference proteome</keyword>
<dbReference type="Proteomes" id="UP000027178">
    <property type="component" value="Unassembled WGS sequence"/>
</dbReference>
<evidence type="ECO:0000313" key="3">
    <source>
        <dbReference type="Proteomes" id="UP000027178"/>
    </source>
</evidence>
<dbReference type="EMBL" id="JNBY01000089">
    <property type="protein sequence ID" value="KDN84827.1"/>
    <property type="molecule type" value="Genomic_DNA"/>
</dbReference>
<dbReference type="PATRIC" id="fig|1348663.4.peg.3226"/>
<name>A0A066YUC3_9ACTN</name>
<sequence>MEMGLREAPDITQTIHSPILPQNRPKQEPPPAHRPKG</sequence>
<evidence type="ECO:0000256" key="1">
    <source>
        <dbReference type="SAM" id="MobiDB-lite"/>
    </source>
</evidence>
<comment type="caution">
    <text evidence="2">The sequence shown here is derived from an EMBL/GenBank/DDBJ whole genome shotgun (WGS) entry which is preliminary data.</text>
</comment>
<organism evidence="2 3">
    <name type="scientific">Kitasatospora cheerisanensis KCTC 2395</name>
    <dbReference type="NCBI Taxonomy" id="1348663"/>
    <lineage>
        <taxon>Bacteria</taxon>
        <taxon>Bacillati</taxon>
        <taxon>Actinomycetota</taxon>
        <taxon>Actinomycetes</taxon>
        <taxon>Kitasatosporales</taxon>
        <taxon>Streptomycetaceae</taxon>
        <taxon>Kitasatospora</taxon>
    </lineage>
</organism>
<proteinExistence type="predicted"/>
<protein>
    <submittedName>
        <fullName evidence="2">Uncharacterized protein</fullName>
    </submittedName>
</protein>
<reference evidence="2 3" key="1">
    <citation type="submission" date="2014-05" db="EMBL/GenBank/DDBJ databases">
        <title>Draft Genome Sequence of Kitasatospora cheerisanensis KCTC 2395.</title>
        <authorList>
            <person name="Nam D.H."/>
        </authorList>
    </citation>
    <scope>NUCLEOTIDE SEQUENCE [LARGE SCALE GENOMIC DNA]</scope>
    <source>
        <strain evidence="2 3">KCTC 2395</strain>
    </source>
</reference>
<evidence type="ECO:0000313" key="2">
    <source>
        <dbReference type="EMBL" id="KDN84827.1"/>
    </source>
</evidence>
<dbReference type="HOGENOM" id="CLU_3344661_0_0_11"/>
<gene>
    <name evidence="2" type="ORF">KCH_33540</name>
</gene>